<keyword evidence="6" id="KW-0648">Protein biosynthesis</keyword>
<evidence type="ECO:0000256" key="5">
    <source>
        <dbReference type="ARBA" id="ARBA00022840"/>
    </source>
</evidence>
<evidence type="ECO:0000259" key="9">
    <source>
        <dbReference type="Pfam" id="PF00133"/>
    </source>
</evidence>
<dbReference type="Gene3D" id="3.40.50.620">
    <property type="entry name" value="HUPs"/>
    <property type="match status" value="1"/>
</dbReference>
<dbReference type="SUPFAM" id="SSF52374">
    <property type="entry name" value="Nucleotidylyl transferase"/>
    <property type="match status" value="1"/>
</dbReference>
<dbReference type="GO" id="GO:0005524">
    <property type="term" value="F:ATP binding"/>
    <property type="evidence" value="ECO:0007669"/>
    <property type="project" value="UniProtKB-KW"/>
</dbReference>
<dbReference type="GO" id="GO:0004832">
    <property type="term" value="F:valine-tRNA ligase activity"/>
    <property type="evidence" value="ECO:0007669"/>
    <property type="project" value="UniProtKB-EC"/>
</dbReference>
<evidence type="ECO:0000256" key="4">
    <source>
        <dbReference type="ARBA" id="ARBA00022741"/>
    </source>
</evidence>
<dbReference type="Ensembl" id="ENSSPUT00000013380.1">
    <property type="protein sequence ID" value="ENSSPUP00000012553.1"/>
    <property type="gene ID" value="ENSSPUG00000009638.1"/>
</dbReference>
<dbReference type="InterPro" id="IPR002303">
    <property type="entry name" value="Valyl-tRNA_ligase"/>
</dbReference>
<dbReference type="InterPro" id="IPR002300">
    <property type="entry name" value="aa-tRNA-synth_Ia"/>
</dbReference>
<keyword evidence="4" id="KW-0547">Nucleotide-binding</keyword>
<evidence type="ECO:0000313" key="10">
    <source>
        <dbReference type="Ensembl" id="ENSSPUP00000012553.1"/>
    </source>
</evidence>
<protein>
    <recommendedName>
        <fullName evidence="2">valine--tRNA ligase</fullName>
        <ecNumber evidence="2">6.1.1.9</ecNumber>
    </recommendedName>
    <alternativeName>
        <fullName evidence="8">Valyl-tRNA synthetase</fullName>
    </alternativeName>
</protein>
<keyword evidence="7" id="KW-0030">Aminoacyl-tRNA synthetase</keyword>
<keyword evidence="11" id="KW-1185">Reference proteome</keyword>
<evidence type="ECO:0000256" key="7">
    <source>
        <dbReference type="ARBA" id="ARBA00023146"/>
    </source>
</evidence>
<evidence type="ECO:0000256" key="1">
    <source>
        <dbReference type="ARBA" id="ARBA00005594"/>
    </source>
</evidence>
<dbReference type="PROSITE" id="PS00178">
    <property type="entry name" value="AA_TRNA_LIGASE_I"/>
    <property type="match status" value="1"/>
</dbReference>
<keyword evidence="5" id="KW-0067">ATP-binding</keyword>
<reference evidence="10" key="2">
    <citation type="submission" date="2025-09" db="UniProtKB">
        <authorList>
            <consortium name="Ensembl"/>
        </authorList>
    </citation>
    <scope>IDENTIFICATION</scope>
</reference>
<evidence type="ECO:0000256" key="8">
    <source>
        <dbReference type="ARBA" id="ARBA00029936"/>
    </source>
</evidence>
<name>A0A8D0GR09_SPHPU</name>
<dbReference type="AlphaFoldDB" id="A0A8D0GR09"/>
<reference evidence="10" key="1">
    <citation type="submission" date="2025-08" db="UniProtKB">
        <authorList>
            <consortium name="Ensembl"/>
        </authorList>
    </citation>
    <scope>IDENTIFICATION</scope>
</reference>
<dbReference type="Pfam" id="PF00133">
    <property type="entry name" value="tRNA-synt_1"/>
    <property type="match status" value="1"/>
</dbReference>
<dbReference type="InterPro" id="IPR014729">
    <property type="entry name" value="Rossmann-like_a/b/a_fold"/>
</dbReference>
<evidence type="ECO:0000313" key="11">
    <source>
        <dbReference type="Proteomes" id="UP000694392"/>
    </source>
</evidence>
<dbReference type="PANTHER" id="PTHR11946:SF109">
    <property type="entry name" value="VALINE--TRNA LIGASE"/>
    <property type="match status" value="1"/>
</dbReference>
<dbReference type="InterPro" id="IPR001412">
    <property type="entry name" value="aa-tRNA-synth_I_CS"/>
</dbReference>
<feature type="domain" description="Aminoacyl-tRNA synthetase class Ia" evidence="9">
    <location>
        <begin position="14"/>
        <end position="73"/>
    </location>
</feature>
<comment type="similarity">
    <text evidence="1">Belongs to the class-I aminoacyl-tRNA synthetase family.</text>
</comment>
<dbReference type="GeneTree" id="ENSGT00940000157775"/>
<dbReference type="PANTHER" id="PTHR11946">
    <property type="entry name" value="VALYL-TRNA SYNTHETASES"/>
    <property type="match status" value="1"/>
</dbReference>
<evidence type="ECO:0000256" key="3">
    <source>
        <dbReference type="ARBA" id="ARBA00022598"/>
    </source>
</evidence>
<dbReference type="GO" id="GO:0006438">
    <property type="term" value="P:valyl-tRNA aminoacylation"/>
    <property type="evidence" value="ECO:0007669"/>
    <property type="project" value="InterPro"/>
</dbReference>
<sequence>MPDSYSPQYVEAAWYPWWEKQGYFKPEYGRDRVSEVNPKGLFMICIPPPNVTGSLHLGHALTNAIQDSLTRWYVPLGPDPGLPQLYHCPLDP</sequence>
<dbReference type="GO" id="GO:0005829">
    <property type="term" value="C:cytosol"/>
    <property type="evidence" value="ECO:0007669"/>
    <property type="project" value="TreeGrafter"/>
</dbReference>
<dbReference type="OMA" id="TWWEASD"/>
<evidence type="ECO:0000256" key="2">
    <source>
        <dbReference type="ARBA" id="ARBA00013169"/>
    </source>
</evidence>
<dbReference type="Proteomes" id="UP000694392">
    <property type="component" value="Unplaced"/>
</dbReference>
<organism evidence="10 11">
    <name type="scientific">Sphenodon punctatus</name>
    <name type="common">Tuatara</name>
    <name type="synonym">Hatteria punctata</name>
    <dbReference type="NCBI Taxonomy" id="8508"/>
    <lineage>
        <taxon>Eukaryota</taxon>
        <taxon>Metazoa</taxon>
        <taxon>Chordata</taxon>
        <taxon>Craniata</taxon>
        <taxon>Vertebrata</taxon>
        <taxon>Euteleostomi</taxon>
        <taxon>Lepidosauria</taxon>
        <taxon>Sphenodontia</taxon>
        <taxon>Sphenodontidae</taxon>
        <taxon>Sphenodon</taxon>
    </lineage>
</organism>
<dbReference type="EC" id="6.1.1.9" evidence="2"/>
<accession>A0A8D0GR09</accession>
<proteinExistence type="inferred from homology"/>
<evidence type="ECO:0000256" key="6">
    <source>
        <dbReference type="ARBA" id="ARBA00022917"/>
    </source>
</evidence>
<keyword evidence="3" id="KW-0436">Ligase</keyword>